<dbReference type="SUPFAM" id="SSF52743">
    <property type="entry name" value="Subtilisin-like"/>
    <property type="match status" value="1"/>
</dbReference>
<dbReference type="GO" id="GO:0006508">
    <property type="term" value="P:proteolysis"/>
    <property type="evidence" value="ECO:0007669"/>
    <property type="project" value="InterPro"/>
</dbReference>
<dbReference type="Pfam" id="PF00082">
    <property type="entry name" value="Peptidase_S8"/>
    <property type="match status" value="1"/>
</dbReference>
<gene>
    <name evidence="2" type="ORF">HLV41_16385</name>
</gene>
<evidence type="ECO:0000313" key="3">
    <source>
        <dbReference type="Proteomes" id="UP000531581"/>
    </source>
</evidence>
<reference evidence="2 3" key="1">
    <citation type="submission" date="2020-05" db="EMBL/GenBank/DDBJ databases">
        <title>Draft Genome Sequences of Sphingomonas sp. Isolated from the International Space Station.</title>
        <authorList>
            <person name="Bijlani S."/>
            <person name="Singh N.K."/>
            <person name="Mason C.E."/>
            <person name="Wang C.C."/>
            <person name="Venkateswaran K."/>
        </authorList>
    </citation>
    <scope>NUCLEOTIDE SEQUENCE [LARGE SCALE GENOMIC DNA]</scope>
    <source>
        <strain evidence="2">ISS-IIF7SWP</strain>
    </source>
</reference>
<dbReference type="EMBL" id="JABYQV010000017">
    <property type="protein sequence ID" value="NVP32616.1"/>
    <property type="molecule type" value="Genomic_DNA"/>
</dbReference>
<protein>
    <submittedName>
        <fullName evidence="2">TniB family NTP-binding protein</fullName>
    </submittedName>
</protein>
<dbReference type="GO" id="GO:0004252">
    <property type="term" value="F:serine-type endopeptidase activity"/>
    <property type="evidence" value="ECO:0007669"/>
    <property type="project" value="InterPro"/>
</dbReference>
<dbReference type="InterPro" id="IPR000209">
    <property type="entry name" value="Peptidase_S8/S53_dom"/>
</dbReference>
<feature type="domain" description="Peptidase S8/S53" evidence="1">
    <location>
        <begin position="124"/>
        <end position="307"/>
    </location>
</feature>
<dbReference type="Gene3D" id="3.40.50.200">
    <property type="entry name" value="Peptidase S8/S53 domain"/>
    <property type="match status" value="1"/>
</dbReference>
<evidence type="ECO:0000259" key="1">
    <source>
        <dbReference type="Pfam" id="PF00082"/>
    </source>
</evidence>
<comment type="caution">
    <text evidence="2">The sequence shown here is derived from an EMBL/GenBank/DDBJ whole genome shotgun (WGS) entry which is preliminary data.</text>
</comment>
<dbReference type="InterPro" id="IPR036852">
    <property type="entry name" value="Peptidase_S8/S53_dom_sf"/>
</dbReference>
<dbReference type="InterPro" id="IPR027417">
    <property type="entry name" value="P-loop_NTPase"/>
</dbReference>
<dbReference type="AlphaFoldDB" id="A0A7Y7QY80"/>
<proteinExistence type="predicted"/>
<organism evidence="2 3">
    <name type="scientific">Sphingomonas sanguinis</name>
    <dbReference type="NCBI Taxonomy" id="33051"/>
    <lineage>
        <taxon>Bacteria</taxon>
        <taxon>Pseudomonadati</taxon>
        <taxon>Pseudomonadota</taxon>
        <taxon>Alphaproteobacteria</taxon>
        <taxon>Sphingomonadales</taxon>
        <taxon>Sphingomonadaceae</taxon>
        <taxon>Sphingomonas</taxon>
    </lineage>
</organism>
<dbReference type="Pfam" id="PF05621">
    <property type="entry name" value="TniB"/>
    <property type="match status" value="1"/>
</dbReference>
<dbReference type="InterPro" id="IPR008868">
    <property type="entry name" value="TniB"/>
</dbReference>
<evidence type="ECO:0000313" key="2">
    <source>
        <dbReference type="EMBL" id="NVP32616.1"/>
    </source>
</evidence>
<dbReference type="Proteomes" id="UP000531581">
    <property type="component" value="Unassembled WGS sequence"/>
</dbReference>
<name>A0A7Y7QY80_9SPHN</name>
<feature type="non-terminal residue" evidence="2">
    <location>
        <position position="1"/>
    </location>
</feature>
<accession>A0A7Y7QY80</accession>
<dbReference type="SUPFAM" id="SSF52540">
    <property type="entry name" value="P-loop containing nucleoside triphosphate hydrolases"/>
    <property type="match status" value="1"/>
</dbReference>
<sequence length="541" mass="58616">QASRPPALPQGGLLNTLTLSAGQAEALAGLEGPIAEADRLMRVRPQSLYAAKPLESGGAIVDLVEAVGADRAARIESARRAPTRPDDRSPIAAVLDGYPIDRHDLLANRIAITEVEVPGVAVPVDRRAHGTAMASFIIHGDLDAYEPPLNRTIASVPILGAPQSLSVETTPPDKLPIGMVYRAVLALVADEDGNLRDDSNIVILNHSICDREAPFSRRPSNWAKLLDHLSHQYRLLFVVSAGNVIDTFDLDTYTSCAQFDAAPSNERQIVLLRSVENFKGRRVILSPAEAINAITVGAVHEDRTVGNPQGHLNPYAPIGVPNLGSSVGLFSSILRELGDGFYEKGTEEVLQKRSYLGLRERGVKLLIIDEVQHLQYRSTPRSDVTDTLKRVLDDAICPLVFIGIDDAAPFLNANKQLANRLHPPCDLPPLDIWNETQRATFKAYAHGLDKALVDSGLTTRLSGLAKGNRLTCLMAVSNGVLGRVSNLVRSALAEALSRNAEMIEVCDLSAATQSWAMVQGFIDYDPFVSNVRWADFGPRPN</sequence>